<keyword evidence="1" id="KW-0732">Signal</keyword>
<protein>
    <submittedName>
        <fullName evidence="2">Uncharacterized protein</fullName>
    </submittedName>
</protein>
<sequence length="160" mass="17121">MTTLKLFVMYALMGFTSALFDRSLQICNRGGGGGGGGGGGDVEPTLICDCNDPVGQGYCRNENNQPYNSCLKEDTTNTITLETCKQFTEGIPQARGLGFYIDYSFDSKICEIYFDSSVTLNSQICPAGFNTRSVVNAGSGPVTTVSANQNVKCCRCELSP</sequence>
<dbReference type="InParanoid" id="A0A1Z5JD59"/>
<gene>
    <name evidence="2" type="ORF">FisN_8Lu039</name>
</gene>
<dbReference type="AlphaFoldDB" id="A0A1Z5JD59"/>
<evidence type="ECO:0000256" key="1">
    <source>
        <dbReference type="SAM" id="SignalP"/>
    </source>
</evidence>
<feature type="signal peptide" evidence="1">
    <location>
        <begin position="1"/>
        <end position="18"/>
    </location>
</feature>
<keyword evidence="3" id="KW-1185">Reference proteome</keyword>
<reference evidence="2 3" key="1">
    <citation type="journal article" date="2015" name="Plant Cell">
        <title>Oil accumulation by the oleaginous diatom Fistulifera solaris as revealed by the genome and transcriptome.</title>
        <authorList>
            <person name="Tanaka T."/>
            <person name="Maeda Y."/>
            <person name="Veluchamy A."/>
            <person name="Tanaka M."/>
            <person name="Abida H."/>
            <person name="Marechal E."/>
            <person name="Bowler C."/>
            <person name="Muto M."/>
            <person name="Sunaga Y."/>
            <person name="Tanaka M."/>
            <person name="Yoshino T."/>
            <person name="Taniguchi T."/>
            <person name="Fukuda Y."/>
            <person name="Nemoto M."/>
            <person name="Matsumoto M."/>
            <person name="Wong P.S."/>
            <person name="Aburatani S."/>
            <person name="Fujibuchi W."/>
        </authorList>
    </citation>
    <scope>NUCLEOTIDE SEQUENCE [LARGE SCALE GENOMIC DNA]</scope>
    <source>
        <strain evidence="2 3">JPCC DA0580</strain>
    </source>
</reference>
<organism evidence="2 3">
    <name type="scientific">Fistulifera solaris</name>
    <name type="common">Oleaginous diatom</name>
    <dbReference type="NCBI Taxonomy" id="1519565"/>
    <lineage>
        <taxon>Eukaryota</taxon>
        <taxon>Sar</taxon>
        <taxon>Stramenopiles</taxon>
        <taxon>Ochrophyta</taxon>
        <taxon>Bacillariophyta</taxon>
        <taxon>Bacillariophyceae</taxon>
        <taxon>Bacillariophycidae</taxon>
        <taxon>Naviculales</taxon>
        <taxon>Naviculaceae</taxon>
        <taxon>Fistulifera</taxon>
    </lineage>
</organism>
<proteinExistence type="predicted"/>
<accession>A0A1Z5JD59</accession>
<dbReference type="EMBL" id="BDSP01000048">
    <property type="protein sequence ID" value="GAX11950.1"/>
    <property type="molecule type" value="Genomic_DNA"/>
</dbReference>
<feature type="chain" id="PRO_5012938768" evidence="1">
    <location>
        <begin position="19"/>
        <end position="160"/>
    </location>
</feature>
<dbReference type="Proteomes" id="UP000198406">
    <property type="component" value="Unassembled WGS sequence"/>
</dbReference>
<evidence type="ECO:0000313" key="3">
    <source>
        <dbReference type="Proteomes" id="UP000198406"/>
    </source>
</evidence>
<evidence type="ECO:0000313" key="2">
    <source>
        <dbReference type="EMBL" id="GAX11950.1"/>
    </source>
</evidence>
<name>A0A1Z5JD59_FISSO</name>
<comment type="caution">
    <text evidence="2">The sequence shown here is derived from an EMBL/GenBank/DDBJ whole genome shotgun (WGS) entry which is preliminary data.</text>
</comment>